<dbReference type="InterPro" id="IPR011053">
    <property type="entry name" value="Single_hybrid_motif"/>
</dbReference>
<keyword evidence="3" id="KW-1185">Reference proteome</keyword>
<dbReference type="Proteomes" id="UP000014136">
    <property type="component" value="Unassembled WGS sequence"/>
</dbReference>
<proteinExistence type="predicted"/>
<dbReference type="eggNOG" id="COG0509">
    <property type="taxonomic scope" value="Bacteria"/>
</dbReference>
<dbReference type="Pfam" id="PF01597">
    <property type="entry name" value="GCV_H"/>
    <property type="match status" value="1"/>
</dbReference>
<dbReference type="InterPro" id="IPR033753">
    <property type="entry name" value="GCV_H/Fam206"/>
</dbReference>
<gene>
    <name evidence="2" type="ORF">OMQ_01826</name>
</gene>
<dbReference type="AlphaFoldDB" id="S0NHA9"/>
<reference evidence="2 3" key="1">
    <citation type="submission" date="2013-03" db="EMBL/GenBank/DDBJ databases">
        <title>The Genome Sequence of Enterococcus saccharolyticus ATCC_43076 (Illumina only assembly).</title>
        <authorList>
            <consortium name="The Broad Institute Genomics Platform"/>
            <consortium name="The Broad Institute Genome Sequencing Center for Infectious Disease"/>
            <person name="Earl A."/>
            <person name="Russ C."/>
            <person name="Gilmore M."/>
            <person name="Surin D."/>
            <person name="Walker B."/>
            <person name="Young S."/>
            <person name="Zeng Q."/>
            <person name="Gargeya S."/>
            <person name="Fitzgerald M."/>
            <person name="Haas B."/>
            <person name="Abouelleil A."/>
            <person name="Allen A.W."/>
            <person name="Alvarado L."/>
            <person name="Arachchi H.M."/>
            <person name="Berlin A.M."/>
            <person name="Chapman S.B."/>
            <person name="Gainer-Dewar J."/>
            <person name="Goldberg J."/>
            <person name="Griggs A."/>
            <person name="Gujja S."/>
            <person name="Hansen M."/>
            <person name="Howarth C."/>
            <person name="Imamovic A."/>
            <person name="Ireland A."/>
            <person name="Larimer J."/>
            <person name="McCowan C."/>
            <person name="Murphy C."/>
            <person name="Pearson M."/>
            <person name="Poon T.W."/>
            <person name="Priest M."/>
            <person name="Roberts A."/>
            <person name="Saif S."/>
            <person name="Shea T."/>
            <person name="Sisk P."/>
            <person name="Sykes S."/>
            <person name="Wortman J."/>
            <person name="Nusbaum C."/>
            <person name="Birren B."/>
        </authorList>
    </citation>
    <scope>NUCLEOTIDE SEQUENCE [LARGE SCALE GENOMIC DNA]</scope>
    <source>
        <strain evidence="2 3">ATCC 43076</strain>
    </source>
</reference>
<dbReference type="GO" id="GO:0019464">
    <property type="term" value="P:glycine decarboxylation via glycine cleavage system"/>
    <property type="evidence" value="ECO:0007669"/>
    <property type="project" value="InterPro"/>
</dbReference>
<name>S0NHA9_9ENTE</name>
<protein>
    <recommendedName>
        <fullName evidence="4">Glycine cleavage H-protein</fullName>
    </recommendedName>
</protein>
<dbReference type="PATRIC" id="fig|1139996.3.peg.1799"/>
<dbReference type="EMBL" id="AHYT01000009">
    <property type="protein sequence ID" value="EOT27912.1"/>
    <property type="molecule type" value="Genomic_DNA"/>
</dbReference>
<dbReference type="InterPro" id="IPR002930">
    <property type="entry name" value="GCV_H"/>
</dbReference>
<dbReference type="HOGENOM" id="CLU_097408_3_1_9"/>
<dbReference type="GO" id="GO:0005737">
    <property type="term" value="C:cytoplasm"/>
    <property type="evidence" value="ECO:0007669"/>
    <property type="project" value="TreeGrafter"/>
</dbReference>
<dbReference type="CDD" id="cd06848">
    <property type="entry name" value="GCS_H"/>
    <property type="match status" value="1"/>
</dbReference>
<comment type="caution">
    <text evidence="2">The sequence shown here is derived from an EMBL/GenBank/DDBJ whole genome shotgun (WGS) entry which is preliminary data.</text>
</comment>
<dbReference type="SUPFAM" id="SSF51230">
    <property type="entry name" value="Single hybrid motif"/>
    <property type="match status" value="1"/>
</dbReference>
<sequence>MKKIIFKETDNFWILFNGTEYVVGLTKKMQQELGSITQVSLPQAEQRVARGETFLELKAEKLVGEFVSPLTGIVSSVNEKIDLDICSLHAEDELDAWILAFKDVPQEEFMTL</sequence>
<dbReference type="PANTHER" id="PTHR11715:SF3">
    <property type="entry name" value="GLYCINE CLEAVAGE SYSTEM H PROTEIN-RELATED"/>
    <property type="match status" value="1"/>
</dbReference>
<dbReference type="RefSeq" id="WP_016175598.1">
    <property type="nucleotide sequence ID" value="NZ_KE136389.1"/>
</dbReference>
<accession>S0NHA9</accession>
<keyword evidence="1" id="KW-0450">Lipoyl</keyword>
<organism evidence="2 3">
    <name type="scientific">Enterococcus saccharolyticus subsp. saccharolyticus ATCC 43076</name>
    <dbReference type="NCBI Taxonomy" id="1139996"/>
    <lineage>
        <taxon>Bacteria</taxon>
        <taxon>Bacillati</taxon>
        <taxon>Bacillota</taxon>
        <taxon>Bacilli</taxon>
        <taxon>Lactobacillales</taxon>
        <taxon>Enterococcaceae</taxon>
        <taxon>Enterococcus</taxon>
    </lineage>
</organism>
<dbReference type="Gene3D" id="2.40.50.100">
    <property type="match status" value="1"/>
</dbReference>
<dbReference type="STRING" id="41997.RV16_GL000676"/>
<evidence type="ECO:0008006" key="4">
    <source>
        <dbReference type="Google" id="ProtNLM"/>
    </source>
</evidence>
<evidence type="ECO:0000313" key="3">
    <source>
        <dbReference type="Proteomes" id="UP000014136"/>
    </source>
</evidence>
<evidence type="ECO:0000313" key="2">
    <source>
        <dbReference type="EMBL" id="EOT27912.1"/>
    </source>
</evidence>
<evidence type="ECO:0000256" key="1">
    <source>
        <dbReference type="ARBA" id="ARBA00022823"/>
    </source>
</evidence>
<dbReference type="GO" id="GO:0009249">
    <property type="term" value="P:protein lipoylation"/>
    <property type="evidence" value="ECO:0007669"/>
    <property type="project" value="TreeGrafter"/>
</dbReference>
<dbReference type="GO" id="GO:0005960">
    <property type="term" value="C:glycine cleavage complex"/>
    <property type="evidence" value="ECO:0007669"/>
    <property type="project" value="InterPro"/>
</dbReference>
<dbReference type="PANTHER" id="PTHR11715">
    <property type="entry name" value="GLYCINE CLEAVAGE SYSTEM H PROTEIN"/>
    <property type="match status" value="1"/>
</dbReference>
<dbReference type="OrthoDB" id="9796712at2"/>